<reference evidence="3" key="1">
    <citation type="journal article" date="2019" name="Int. J. Syst. Evol. Microbiol.">
        <title>The Global Catalogue of Microorganisms (GCM) 10K type strain sequencing project: providing services to taxonomists for standard genome sequencing and annotation.</title>
        <authorList>
            <consortium name="The Broad Institute Genomics Platform"/>
            <consortium name="The Broad Institute Genome Sequencing Center for Infectious Disease"/>
            <person name="Wu L."/>
            <person name="Ma J."/>
        </authorList>
    </citation>
    <scope>NUCLEOTIDE SEQUENCE [LARGE SCALE GENOMIC DNA]</scope>
    <source>
        <strain evidence="3">CGMCC 1.12404</strain>
    </source>
</reference>
<proteinExistence type="predicted"/>
<gene>
    <name evidence="2" type="ORF">GCM10007416_15330</name>
</gene>
<feature type="transmembrane region" description="Helical" evidence="1">
    <location>
        <begin position="36"/>
        <end position="55"/>
    </location>
</feature>
<protein>
    <submittedName>
        <fullName evidence="2">Uncharacterized protein</fullName>
    </submittedName>
</protein>
<dbReference type="Proteomes" id="UP000617979">
    <property type="component" value="Unassembled WGS sequence"/>
</dbReference>
<organism evidence="2 3">
    <name type="scientific">Kroppenstedtia guangzhouensis</name>
    <dbReference type="NCBI Taxonomy" id="1274356"/>
    <lineage>
        <taxon>Bacteria</taxon>
        <taxon>Bacillati</taxon>
        <taxon>Bacillota</taxon>
        <taxon>Bacilli</taxon>
        <taxon>Bacillales</taxon>
        <taxon>Thermoactinomycetaceae</taxon>
        <taxon>Kroppenstedtia</taxon>
    </lineage>
</organism>
<feature type="transmembrane region" description="Helical" evidence="1">
    <location>
        <begin position="6"/>
        <end position="29"/>
    </location>
</feature>
<evidence type="ECO:0000313" key="3">
    <source>
        <dbReference type="Proteomes" id="UP000617979"/>
    </source>
</evidence>
<keyword evidence="3" id="KW-1185">Reference proteome</keyword>
<name>A0ABQ1GH79_9BACL</name>
<feature type="transmembrane region" description="Helical" evidence="1">
    <location>
        <begin position="61"/>
        <end position="89"/>
    </location>
</feature>
<dbReference type="EMBL" id="BMEX01000004">
    <property type="protein sequence ID" value="GGA43202.1"/>
    <property type="molecule type" value="Genomic_DNA"/>
</dbReference>
<dbReference type="RefSeq" id="WP_188431541.1">
    <property type="nucleotide sequence ID" value="NZ_BMEX01000004.1"/>
</dbReference>
<evidence type="ECO:0000256" key="1">
    <source>
        <dbReference type="SAM" id="Phobius"/>
    </source>
</evidence>
<accession>A0ABQ1GH79</accession>
<keyword evidence="1" id="KW-0812">Transmembrane</keyword>
<keyword evidence="1" id="KW-1133">Transmembrane helix</keyword>
<keyword evidence="1" id="KW-0472">Membrane</keyword>
<comment type="caution">
    <text evidence="2">The sequence shown here is derived from an EMBL/GenBank/DDBJ whole genome shotgun (WGS) entry which is preliminary data.</text>
</comment>
<sequence length="101" mass="10538">MSTAQILKWISGILEALLAIPVLGGLIILGNGYVPLGVMLILHIITMVVSSQAGVKKHGSILGIITSCLGWIPVLGWMLHAVTAIALILDAAKNDTSIKAD</sequence>
<evidence type="ECO:0000313" key="2">
    <source>
        <dbReference type="EMBL" id="GGA43202.1"/>
    </source>
</evidence>